<dbReference type="Proteomes" id="UP001162162">
    <property type="component" value="Unassembled WGS sequence"/>
</dbReference>
<comment type="caution">
    <text evidence="1">The sequence shown here is derived from an EMBL/GenBank/DDBJ whole genome shotgun (WGS) entry which is preliminary data.</text>
</comment>
<dbReference type="Pfam" id="PF16062">
    <property type="entry name" value="MavL-like"/>
    <property type="match status" value="1"/>
</dbReference>
<name>A0AAV8YXI4_9CUCU</name>
<sequence>MEMVNFTSNDESANGKLLVVSYAWDGNALPGNEYWSGKLGSSGDSAAASSTQITELHNPHINPLVCGNNLRVITAEEIVTFEKYQEIVRCRNQKRSNYLLYQTRAVARGGVQGKLRQKAIEKDVPT</sequence>
<dbReference type="AlphaFoldDB" id="A0AAV8YXI4"/>
<accession>A0AAV8YXI4</accession>
<dbReference type="EMBL" id="JAPWTK010000035">
    <property type="protein sequence ID" value="KAJ8955906.1"/>
    <property type="molecule type" value="Genomic_DNA"/>
</dbReference>
<organism evidence="1 2">
    <name type="scientific">Aromia moschata</name>
    <dbReference type="NCBI Taxonomy" id="1265417"/>
    <lineage>
        <taxon>Eukaryota</taxon>
        <taxon>Metazoa</taxon>
        <taxon>Ecdysozoa</taxon>
        <taxon>Arthropoda</taxon>
        <taxon>Hexapoda</taxon>
        <taxon>Insecta</taxon>
        <taxon>Pterygota</taxon>
        <taxon>Neoptera</taxon>
        <taxon>Endopterygota</taxon>
        <taxon>Coleoptera</taxon>
        <taxon>Polyphaga</taxon>
        <taxon>Cucujiformia</taxon>
        <taxon>Chrysomeloidea</taxon>
        <taxon>Cerambycidae</taxon>
        <taxon>Cerambycinae</taxon>
        <taxon>Callichromatini</taxon>
        <taxon>Aromia</taxon>
    </lineage>
</organism>
<evidence type="ECO:0000313" key="2">
    <source>
        <dbReference type="Proteomes" id="UP001162162"/>
    </source>
</evidence>
<reference evidence="1" key="1">
    <citation type="journal article" date="2023" name="Insect Mol. Biol.">
        <title>Genome sequencing provides insights into the evolution of gene families encoding plant cell wall-degrading enzymes in longhorned beetles.</title>
        <authorList>
            <person name="Shin N.R."/>
            <person name="Okamura Y."/>
            <person name="Kirsch R."/>
            <person name="Pauchet Y."/>
        </authorList>
    </citation>
    <scope>NUCLEOTIDE SEQUENCE</scope>
    <source>
        <strain evidence="1">AMC_N1</strain>
    </source>
</reference>
<protein>
    <submittedName>
        <fullName evidence="1">Uncharacterized protein</fullName>
    </submittedName>
</protein>
<gene>
    <name evidence="1" type="ORF">NQ318_005454</name>
</gene>
<keyword evidence="2" id="KW-1185">Reference proteome</keyword>
<proteinExistence type="predicted"/>
<dbReference type="InterPro" id="IPR032063">
    <property type="entry name" value="MavL-like"/>
</dbReference>
<evidence type="ECO:0000313" key="1">
    <source>
        <dbReference type="EMBL" id="KAJ8955906.1"/>
    </source>
</evidence>